<protein>
    <submittedName>
        <fullName evidence="2">Uncharacterized protein</fullName>
    </submittedName>
</protein>
<feature type="region of interest" description="Disordered" evidence="1">
    <location>
        <begin position="22"/>
        <end position="125"/>
    </location>
</feature>
<keyword evidence="3" id="KW-1185">Reference proteome</keyword>
<evidence type="ECO:0000313" key="2">
    <source>
        <dbReference type="EMBL" id="KAK7830026.1"/>
    </source>
</evidence>
<organism evidence="2 3">
    <name type="scientific">Myodes glareolus</name>
    <name type="common">Bank vole</name>
    <name type="synonym">Clethrionomys glareolus</name>
    <dbReference type="NCBI Taxonomy" id="447135"/>
    <lineage>
        <taxon>Eukaryota</taxon>
        <taxon>Metazoa</taxon>
        <taxon>Chordata</taxon>
        <taxon>Craniata</taxon>
        <taxon>Vertebrata</taxon>
        <taxon>Euteleostomi</taxon>
        <taxon>Mammalia</taxon>
        <taxon>Eutheria</taxon>
        <taxon>Euarchontoglires</taxon>
        <taxon>Glires</taxon>
        <taxon>Rodentia</taxon>
        <taxon>Myomorpha</taxon>
        <taxon>Muroidea</taxon>
        <taxon>Cricetidae</taxon>
        <taxon>Arvicolinae</taxon>
        <taxon>Myodes</taxon>
    </lineage>
</organism>
<evidence type="ECO:0000256" key="1">
    <source>
        <dbReference type="SAM" id="MobiDB-lite"/>
    </source>
</evidence>
<gene>
    <name evidence="2" type="ORF">U0070_003481</name>
</gene>
<reference evidence="2 3" key="1">
    <citation type="journal article" date="2023" name="bioRxiv">
        <title>Conserved and derived expression patterns and positive selection on dental genes reveal complex evolutionary context of ever-growing rodent molars.</title>
        <authorList>
            <person name="Calamari Z.T."/>
            <person name="Song A."/>
            <person name="Cohen E."/>
            <person name="Akter M."/>
            <person name="Roy R.D."/>
            <person name="Hallikas O."/>
            <person name="Christensen M.M."/>
            <person name="Li P."/>
            <person name="Marangoni P."/>
            <person name="Jernvall J."/>
            <person name="Klein O.D."/>
        </authorList>
    </citation>
    <scope>NUCLEOTIDE SEQUENCE [LARGE SCALE GENOMIC DNA]</scope>
    <source>
        <strain evidence="2">V071</strain>
    </source>
</reference>
<dbReference type="AlphaFoldDB" id="A0AAW0JUT2"/>
<accession>A0AAW0JUT2</accession>
<feature type="compositionally biased region" description="Basic and acidic residues" evidence="1">
    <location>
        <begin position="68"/>
        <end position="92"/>
    </location>
</feature>
<sequence>MTMSRTASLPWNWRMGVENTAFLEPLGSGPGPQASFGRGTPPHNSPEMVLSPLHPTPRLPPDPGYYHTDQKTWQRPRVSEEKDRVPRPELKQPAKSRRGAPGLSGNSGNEKQKMRDLLNYTTGSD</sequence>
<evidence type="ECO:0000313" key="3">
    <source>
        <dbReference type="Proteomes" id="UP001488838"/>
    </source>
</evidence>
<proteinExistence type="predicted"/>
<name>A0AAW0JUT2_MYOGA</name>
<dbReference type="Proteomes" id="UP001488838">
    <property type="component" value="Unassembled WGS sequence"/>
</dbReference>
<feature type="compositionally biased region" description="Pro residues" evidence="1">
    <location>
        <begin position="54"/>
        <end position="63"/>
    </location>
</feature>
<comment type="caution">
    <text evidence="2">The sequence shown here is derived from an EMBL/GenBank/DDBJ whole genome shotgun (WGS) entry which is preliminary data.</text>
</comment>
<dbReference type="EMBL" id="JBBHLL010000019">
    <property type="protein sequence ID" value="KAK7830026.1"/>
    <property type="molecule type" value="Genomic_DNA"/>
</dbReference>